<dbReference type="PANTHER" id="PTHR31048">
    <property type="entry name" value="OS03G0233200 PROTEIN"/>
    <property type="match status" value="1"/>
</dbReference>
<proteinExistence type="predicted"/>
<dbReference type="RefSeq" id="WP_344667253.1">
    <property type="nucleotide sequence ID" value="NZ_BAAAQN010000023.1"/>
</dbReference>
<name>A0ABN2UGR1_9ACTN</name>
<dbReference type="InterPro" id="IPR017949">
    <property type="entry name" value="Thaumatin_CS"/>
</dbReference>
<dbReference type="PRINTS" id="PR00347">
    <property type="entry name" value="THAUMATIN"/>
</dbReference>
<reference evidence="2 3" key="1">
    <citation type="journal article" date="2019" name="Int. J. Syst. Evol. Microbiol.">
        <title>The Global Catalogue of Microorganisms (GCM) 10K type strain sequencing project: providing services to taxonomists for standard genome sequencing and annotation.</title>
        <authorList>
            <consortium name="The Broad Institute Genomics Platform"/>
            <consortium name="The Broad Institute Genome Sequencing Center for Infectious Disease"/>
            <person name="Wu L."/>
            <person name="Ma J."/>
        </authorList>
    </citation>
    <scope>NUCLEOTIDE SEQUENCE [LARGE SCALE GENOMIC DNA]</scope>
    <source>
        <strain evidence="2 3">JCM 16014</strain>
    </source>
</reference>
<dbReference type="PROSITE" id="PS51367">
    <property type="entry name" value="THAUMATIN_2"/>
    <property type="match status" value="1"/>
</dbReference>
<dbReference type="Pfam" id="PF00314">
    <property type="entry name" value="Thaumatin"/>
    <property type="match status" value="1"/>
</dbReference>
<dbReference type="SMART" id="SM00205">
    <property type="entry name" value="THN"/>
    <property type="match status" value="1"/>
</dbReference>
<dbReference type="EMBL" id="BAAAQN010000023">
    <property type="protein sequence ID" value="GAA2036068.1"/>
    <property type="molecule type" value="Genomic_DNA"/>
</dbReference>
<keyword evidence="3" id="KW-1185">Reference proteome</keyword>
<evidence type="ECO:0000313" key="2">
    <source>
        <dbReference type="EMBL" id="GAA2036068.1"/>
    </source>
</evidence>
<accession>A0ABN2UGR1</accession>
<evidence type="ECO:0008006" key="4">
    <source>
        <dbReference type="Google" id="ProtNLM"/>
    </source>
</evidence>
<evidence type="ECO:0000313" key="3">
    <source>
        <dbReference type="Proteomes" id="UP001500751"/>
    </source>
</evidence>
<dbReference type="InterPro" id="IPR037176">
    <property type="entry name" value="Osmotin/thaumatin-like_sf"/>
</dbReference>
<evidence type="ECO:0000256" key="1">
    <source>
        <dbReference type="SAM" id="MobiDB-lite"/>
    </source>
</evidence>
<dbReference type="Proteomes" id="UP001500751">
    <property type="component" value="Unassembled WGS sequence"/>
</dbReference>
<organism evidence="2 3">
    <name type="scientific">Catenulispora yoronensis</name>
    <dbReference type="NCBI Taxonomy" id="450799"/>
    <lineage>
        <taxon>Bacteria</taxon>
        <taxon>Bacillati</taxon>
        <taxon>Actinomycetota</taxon>
        <taxon>Actinomycetes</taxon>
        <taxon>Catenulisporales</taxon>
        <taxon>Catenulisporaceae</taxon>
        <taxon>Catenulispora</taxon>
    </lineage>
</organism>
<feature type="compositionally biased region" description="Low complexity" evidence="1">
    <location>
        <begin position="33"/>
        <end position="76"/>
    </location>
</feature>
<gene>
    <name evidence="2" type="ORF">GCM10009839_41130</name>
</gene>
<protein>
    <recommendedName>
        <fullName evidence="4">Thaumatin family protein</fullName>
    </recommendedName>
</protein>
<sequence length="341" mass="34112">MLATVAVVAWFAGFGTGDSKAGQVTGAAGTVGTATSAAQAATSAGTSGAGNVVGTAPSPSSGSLSSPSSPASSRSGTAGGTSSGSRASGSSGSSSSKPAPATGSSSIAAAPGSHLITIVNADHQTIWAATNPNAEHPIPVTGWQLAPGQSVTFAVPKGWGGRVWGRTGCLFNAAGSGHCQTGDCGGVFQCRGTGGTPATLAELTFDSFDGLDFYDVSLVDGSNLPMYINTTHRVGPDPVTSNGCYQGACTKPIVCPAAMQVKVGGQQVACTTACAAFGTDDYCCRGKWSGRENCIPAKWPVDYAKQVFKDAEPYAYSYAFDDSATMACKGGCDYRIVFGVT</sequence>
<feature type="region of interest" description="Disordered" evidence="1">
    <location>
        <begin position="33"/>
        <end position="107"/>
    </location>
</feature>
<dbReference type="PROSITE" id="PS00316">
    <property type="entry name" value="THAUMATIN_1"/>
    <property type="match status" value="1"/>
</dbReference>
<dbReference type="Gene3D" id="2.60.110.10">
    <property type="entry name" value="Thaumatin"/>
    <property type="match status" value="1"/>
</dbReference>
<comment type="caution">
    <text evidence="2">The sequence shown here is derived from an EMBL/GenBank/DDBJ whole genome shotgun (WGS) entry which is preliminary data.</text>
</comment>
<dbReference type="SUPFAM" id="SSF49870">
    <property type="entry name" value="Osmotin, thaumatin-like protein"/>
    <property type="match status" value="1"/>
</dbReference>
<dbReference type="InterPro" id="IPR001938">
    <property type="entry name" value="Thaumatin"/>
</dbReference>
<feature type="compositionally biased region" description="Low complexity" evidence="1">
    <location>
        <begin position="83"/>
        <end position="106"/>
    </location>
</feature>